<evidence type="ECO:0000256" key="1">
    <source>
        <dbReference type="ARBA" id="ARBA00022679"/>
    </source>
</evidence>
<dbReference type="OrthoDB" id="9797653at2"/>
<dbReference type="Gene3D" id="3.40.50.10540">
    <property type="entry name" value="Crotonobetainyl-coa:carnitine coa-transferase, domain 1"/>
    <property type="match status" value="1"/>
</dbReference>
<proteinExistence type="predicted"/>
<reference evidence="2 3" key="1">
    <citation type="submission" date="2019-10" db="EMBL/GenBank/DDBJ databases">
        <title>Genome sequence of Phaeocystidibacter marisrubri JCM30614 (type strain).</title>
        <authorList>
            <person name="Bowman J.P."/>
        </authorList>
    </citation>
    <scope>NUCLEOTIDE SEQUENCE [LARGE SCALE GENOMIC DNA]</scope>
    <source>
        <strain evidence="2 3">JCM 30614</strain>
    </source>
</reference>
<name>A0A6L3ZDH9_9FLAO</name>
<dbReference type="Pfam" id="PF02515">
    <property type="entry name" value="CoA_transf_3"/>
    <property type="match status" value="1"/>
</dbReference>
<dbReference type="PANTHER" id="PTHR48207">
    <property type="entry name" value="SUCCINATE--HYDROXYMETHYLGLUTARATE COA-TRANSFERASE"/>
    <property type="match status" value="1"/>
</dbReference>
<evidence type="ECO:0000313" key="2">
    <source>
        <dbReference type="EMBL" id="KAB2815903.1"/>
    </source>
</evidence>
<protein>
    <submittedName>
        <fullName evidence="2">CoA transferase</fullName>
    </submittedName>
</protein>
<comment type="caution">
    <text evidence="2">The sequence shown here is derived from an EMBL/GenBank/DDBJ whole genome shotgun (WGS) entry which is preliminary data.</text>
</comment>
<dbReference type="Gene3D" id="3.30.1540.10">
    <property type="entry name" value="formyl-coa transferase, domain 3"/>
    <property type="match status" value="1"/>
</dbReference>
<dbReference type="InterPro" id="IPR050483">
    <property type="entry name" value="CoA-transferase_III_domain"/>
</dbReference>
<dbReference type="AlphaFoldDB" id="A0A6L3ZDH9"/>
<dbReference type="Proteomes" id="UP000484164">
    <property type="component" value="Unassembled WGS sequence"/>
</dbReference>
<keyword evidence="1 2" id="KW-0808">Transferase</keyword>
<dbReference type="EMBL" id="WBVQ01000002">
    <property type="protein sequence ID" value="KAB2815903.1"/>
    <property type="molecule type" value="Genomic_DNA"/>
</dbReference>
<dbReference type="PANTHER" id="PTHR48207:SF3">
    <property type="entry name" value="SUCCINATE--HYDROXYMETHYLGLUTARATE COA-TRANSFERASE"/>
    <property type="match status" value="1"/>
</dbReference>
<dbReference type="GO" id="GO:0008410">
    <property type="term" value="F:CoA-transferase activity"/>
    <property type="evidence" value="ECO:0007669"/>
    <property type="project" value="TreeGrafter"/>
</dbReference>
<gene>
    <name evidence="2" type="ORF">F8C82_09400</name>
</gene>
<evidence type="ECO:0000313" key="3">
    <source>
        <dbReference type="Proteomes" id="UP000484164"/>
    </source>
</evidence>
<dbReference type="InterPro" id="IPR023606">
    <property type="entry name" value="CoA-Trfase_III_dom_1_sf"/>
</dbReference>
<sequence length="353" mass="38647">MDVLRGLRVVELASVLAGPEVGRFLAELGATVVKYEAPSGDVTRGWRLQNEDRSSSISAYFAAINAGKSYETINLKTEEGKAAIHEILENTDILLTNFKEGDDEQFGLSSRELKSQFPRLIWGKIGGFASEPSRPAFDVVLQAETGWMSMTGQPDSLPTKMPVALIDVLAAHQLKEAILLALYEREKTGKGSHWLVTLEEASLSGLANQATNYWMNDVVAQQMGTAHPNIAPYGDLLPTYDKKWAVPAIGSHAQFQSFCSILGIPDLASDLRFRSNIDRVSHRSSLIKELSAASSKLHSEVLSQKCHDLRVPLGIVKDLGKVLSEPTANSIAVEEEMDGRATKRVKSFVARKL</sequence>
<keyword evidence="3" id="KW-1185">Reference proteome</keyword>
<organism evidence="2 3">
    <name type="scientific">Phaeocystidibacter marisrubri</name>
    <dbReference type="NCBI Taxonomy" id="1577780"/>
    <lineage>
        <taxon>Bacteria</taxon>
        <taxon>Pseudomonadati</taxon>
        <taxon>Bacteroidota</taxon>
        <taxon>Flavobacteriia</taxon>
        <taxon>Flavobacteriales</taxon>
        <taxon>Phaeocystidibacteraceae</taxon>
        <taxon>Phaeocystidibacter</taxon>
    </lineage>
</organism>
<dbReference type="RefSeq" id="WP_151693332.1">
    <property type="nucleotide sequence ID" value="NZ_BMGX01000001.1"/>
</dbReference>
<dbReference type="InterPro" id="IPR044855">
    <property type="entry name" value="CoA-Trfase_III_dom3_sf"/>
</dbReference>
<dbReference type="SUPFAM" id="SSF89796">
    <property type="entry name" value="CoA-transferase family III (CaiB/BaiF)"/>
    <property type="match status" value="1"/>
</dbReference>
<accession>A0A6L3ZDH9</accession>
<dbReference type="InterPro" id="IPR003673">
    <property type="entry name" value="CoA-Trfase_fam_III"/>
</dbReference>